<comment type="caution">
    <text evidence="1">The sequence shown here is derived from an EMBL/GenBank/DDBJ whole genome shotgun (WGS) entry which is preliminary data.</text>
</comment>
<sequence>MNYLNKLSETACKLLFSRNKETYIAFCDESMLDYLNWKELTVRKQFALMTGILTISKCYSGTDTSTTYIKKCLQEFLTAYHIACNPHLIDYVLCGFLRSHHGASICVLQVFKFLCDLNISSANKLSVLLNERIVHKEELYLGLLGHTNHQDSIVSGYREAVLNGYTNVSFLLSHVLINDTI</sequence>
<keyword evidence="2" id="KW-1185">Reference proteome</keyword>
<reference evidence="1" key="2">
    <citation type="submission" date="2020-11" db="EMBL/GenBank/DDBJ databases">
        <authorList>
            <person name="McCartney M.A."/>
            <person name="Auch B."/>
            <person name="Kono T."/>
            <person name="Mallez S."/>
            <person name="Becker A."/>
            <person name="Gohl D.M."/>
            <person name="Silverstein K.A.T."/>
            <person name="Koren S."/>
            <person name="Bechman K.B."/>
            <person name="Herman A."/>
            <person name="Abrahante J.E."/>
            <person name="Garbe J."/>
        </authorList>
    </citation>
    <scope>NUCLEOTIDE SEQUENCE</scope>
    <source>
        <strain evidence="1">Duluth1</strain>
        <tissue evidence="1">Whole animal</tissue>
    </source>
</reference>
<name>A0A9D4RQ66_DREPO</name>
<protein>
    <submittedName>
        <fullName evidence="1">Uncharacterized protein</fullName>
    </submittedName>
</protein>
<proteinExistence type="predicted"/>
<dbReference type="EMBL" id="JAIWYP010000002">
    <property type="protein sequence ID" value="KAH3874620.1"/>
    <property type="molecule type" value="Genomic_DNA"/>
</dbReference>
<accession>A0A9D4RQ66</accession>
<dbReference type="Proteomes" id="UP000828390">
    <property type="component" value="Unassembled WGS sequence"/>
</dbReference>
<organism evidence="1 2">
    <name type="scientific">Dreissena polymorpha</name>
    <name type="common">Zebra mussel</name>
    <name type="synonym">Mytilus polymorpha</name>
    <dbReference type="NCBI Taxonomy" id="45954"/>
    <lineage>
        <taxon>Eukaryota</taxon>
        <taxon>Metazoa</taxon>
        <taxon>Spiralia</taxon>
        <taxon>Lophotrochozoa</taxon>
        <taxon>Mollusca</taxon>
        <taxon>Bivalvia</taxon>
        <taxon>Autobranchia</taxon>
        <taxon>Heteroconchia</taxon>
        <taxon>Euheterodonta</taxon>
        <taxon>Imparidentia</taxon>
        <taxon>Neoheterodontei</taxon>
        <taxon>Myida</taxon>
        <taxon>Dreissenoidea</taxon>
        <taxon>Dreissenidae</taxon>
        <taxon>Dreissena</taxon>
    </lineage>
</organism>
<evidence type="ECO:0000313" key="1">
    <source>
        <dbReference type="EMBL" id="KAH3874620.1"/>
    </source>
</evidence>
<dbReference type="AlphaFoldDB" id="A0A9D4RQ66"/>
<evidence type="ECO:0000313" key="2">
    <source>
        <dbReference type="Proteomes" id="UP000828390"/>
    </source>
</evidence>
<reference evidence="1" key="1">
    <citation type="journal article" date="2019" name="bioRxiv">
        <title>The Genome of the Zebra Mussel, Dreissena polymorpha: A Resource for Invasive Species Research.</title>
        <authorList>
            <person name="McCartney M.A."/>
            <person name="Auch B."/>
            <person name="Kono T."/>
            <person name="Mallez S."/>
            <person name="Zhang Y."/>
            <person name="Obille A."/>
            <person name="Becker A."/>
            <person name="Abrahante J.E."/>
            <person name="Garbe J."/>
            <person name="Badalamenti J.P."/>
            <person name="Herman A."/>
            <person name="Mangelson H."/>
            <person name="Liachko I."/>
            <person name="Sullivan S."/>
            <person name="Sone E.D."/>
            <person name="Koren S."/>
            <person name="Silverstein K.A.T."/>
            <person name="Beckman K.B."/>
            <person name="Gohl D.M."/>
        </authorList>
    </citation>
    <scope>NUCLEOTIDE SEQUENCE</scope>
    <source>
        <strain evidence="1">Duluth1</strain>
        <tissue evidence="1">Whole animal</tissue>
    </source>
</reference>
<gene>
    <name evidence="1" type="ORF">DPMN_037870</name>
</gene>